<dbReference type="KEGG" id="chu:CHU_3444"/>
<evidence type="ECO:0000313" key="2">
    <source>
        <dbReference type="Proteomes" id="UP000001822"/>
    </source>
</evidence>
<keyword evidence="2" id="KW-1185">Reference proteome</keyword>
<dbReference type="Proteomes" id="UP000001822">
    <property type="component" value="Chromosome"/>
</dbReference>
<organism evidence="1 2">
    <name type="scientific">Cytophaga hutchinsonii (strain ATCC 33406 / DSM 1761 / CIP 103989 / NBRC 15051 / NCIMB 9469 / D465)</name>
    <dbReference type="NCBI Taxonomy" id="269798"/>
    <lineage>
        <taxon>Bacteria</taxon>
        <taxon>Pseudomonadati</taxon>
        <taxon>Bacteroidota</taxon>
        <taxon>Cytophagia</taxon>
        <taxon>Cytophagales</taxon>
        <taxon>Cytophagaceae</taxon>
        <taxon>Cytophaga</taxon>
    </lineage>
</organism>
<dbReference type="AlphaFoldDB" id="A0A6N4SWJ4"/>
<protein>
    <submittedName>
        <fullName evidence="1">Uncharacterized protein</fullName>
    </submittedName>
</protein>
<gene>
    <name evidence="1" type="ordered locus">CHU_3444</name>
</gene>
<name>A0A6N4SWJ4_CYTH3</name>
<evidence type="ECO:0000313" key="1">
    <source>
        <dbReference type="EMBL" id="ABG60678.1"/>
    </source>
</evidence>
<sequence length="52" mass="6362">MVYNKNKYVHYQNIIGFYVLFRLEHSLKLEFVFLILLKLDFYEAENAFISNL</sequence>
<accession>A0A6N4SWJ4</accession>
<dbReference type="EMBL" id="CP000383">
    <property type="protein sequence ID" value="ABG60678.1"/>
    <property type="molecule type" value="Genomic_DNA"/>
</dbReference>
<reference evidence="1 2" key="1">
    <citation type="journal article" date="2007" name="Appl. Environ. Microbiol.">
        <title>Genome sequence of the cellulolytic gliding bacterium Cytophaga hutchinsonii.</title>
        <authorList>
            <person name="Xie G."/>
            <person name="Bruce D.C."/>
            <person name="Challacombe J.F."/>
            <person name="Chertkov O."/>
            <person name="Detter J.C."/>
            <person name="Gilna P."/>
            <person name="Han C.S."/>
            <person name="Lucas S."/>
            <person name="Misra M."/>
            <person name="Myers G.L."/>
            <person name="Richardson P."/>
            <person name="Tapia R."/>
            <person name="Thayer N."/>
            <person name="Thompson L.S."/>
            <person name="Brettin T.S."/>
            <person name="Henrissat B."/>
            <person name="Wilson D.B."/>
            <person name="McBride M.J."/>
        </authorList>
    </citation>
    <scope>NUCLEOTIDE SEQUENCE [LARGE SCALE GENOMIC DNA]</scope>
    <source>
        <strain evidence="2">ATCC 33406 / DSM 1761 / CIP 103989 / NBRC 15051 / NCIMB 9469 / D465</strain>
    </source>
</reference>
<dbReference type="RefSeq" id="WP_011586785.1">
    <property type="nucleotide sequence ID" value="NC_008255.1"/>
</dbReference>
<proteinExistence type="predicted"/>